<feature type="compositionally biased region" description="Basic residues" evidence="1">
    <location>
        <begin position="12"/>
        <end position="21"/>
    </location>
</feature>
<name>A0A0A9C6X7_ARUDO</name>
<dbReference type="EMBL" id="GBRH01228765">
    <property type="protein sequence ID" value="JAD69130.1"/>
    <property type="molecule type" value="Transcribed_RNA"/>
</dbReference>
<reference evidence="2" key="2">
    <citation type="journal article" date="2015" name="Data Brief">
        <title>Shoot transcriptome of the giant reed, Arundo donax.</title>
        <authorList>
            <person name="Barrero R.A."/>
            <person name="Guerrero F.D."/>
            <person name="Moolhuijzen P."/>
            <person name="Goolsby J.A."/>
            <person name="Tidwell J."/>
            <person name="Bellgard S.E."/>
            <person name="Bellgard M.I."/>
        </authorList>
    </citation>
    <scope>NUCLEOTIDE SEQUENCE</scope>
    <source>
        <tissue evidence="2">Shoot tissue taken approximately 20 cm above the soil surface</tissue>
    </source>
</reference>
<protein>
    <submittedName>
        <fullName evidence="2">Uncharacterized protein</fullName>
    </submittedName>
</protein>
<dbReference type="AlphaFoldDB" id="A0A0A9C6X7"/>
<reference evidence="2" key="1">
    <citation type="submission" date="2014-09" db="EMBL/GenBank/DDBJ databases">
        <authorList>
            <person name="Magalhaes I.L.F."/>
            <person name="Oliveira U."/>
            <person name="Santos F.R."/>
            <person name="Vidigal T.H.D.A."/>
            <person name="Brescovit A.D."/>
            <person name="Santos A.J."/>
        </authorList>
    </citation>
    <scope>NUCLEOTIDE SEQUENCE</scope>
    <source>
        <tissue evidence="2">Shoot tissue taken approximately 20 cm above the soil surface</tissue>
    </source>
</reference>
<feature type="region of interest" description="Disordered" evidence="1">
    <location>
        <begin position="1"/>
        <end position="21"/>
    </location>
</feature>
<evidence type="ECO:0000313" key="2">
    <source>
        <dbReference type="EMBL" id="JAD69130.1"/>
    </source>
</evidence>
<sequence>MKKEKRRDAVGKKHRKPGMRI</sequence>
<accession>A0A0A9C6X7</accession>
<feature type="compositionally biased region" description="Basic and acidic residues" evidence="1">
    <location>
        <begin position="1"/>
        <end position="11"/>
    </location>
</feature>
<organism evidence="2">
    <name type="scientific">Arundo donax</name>
    <name type="common">Giant reed</name>
    <name type="synonym">Donax arundinaceus</name>
    <dbReference type="NCBI Taxonomy" id="35708"/>
    <lineage>
        <taxon>Eukaryota</taxon>
        <taxon>Viridiplantae</taxon>
        <taxon>Streptophyta</taxon>
        <taxon>Embryophyta</taxon>
        <taxon>Tracheophyta</taxon>
        <taxon>Spermatophyta</taxon>
        <taxon>Magnoliopsida</taxon>
        <taxon>Liliopsida</taxon>
        <taxon>Poales</taxon>
        <taxon>Poaceae</taxon>
        <taxon>PACMAD clade</taxon>
        <taxon>Arundinoideae</taxon>
        <taxon>Arundineae</taxon>
        <taxon>Arundo</taxon>
    </lineage>
</organism>
<proteinExistence type="predicted"/>
<evidence type="ECO:0000256" key="1">
    <source>
        <dbReference type="SAM" id="MobiDB-lite"/>
    </source>
</evidence>